<dbReference type="Gene3D" id="2.60.120.1440">
    <property type="match status" value="1"/>
</dbReference>
<keyword evidence="5" id="KW-1185">Reference proteome</keyword>
<dbReference type="EMBL" id="JAUJEA010000004">
    <property type="protein sequence ID" value="MDN5202195.1"/>
    <property type="molecule type" value="Genomic_DNA"/>
</dbReference>
<dbReference type="Pfam" id="PF16344">
    <property type="entry name" value="FecR_C"/>
    <property type="match status" value="1"/>
</dbReference>
<name>A0ABT8KN82_9BACT</name>
<gene>
    <name evidence="4" type="ORF">QQ008_12495</name>
</gene>
<evidence type="ECO:0000259" key="2">
    <source>
        <dbReference type="Pfam" id="PF04773"/>
    </source>
</evidence>
<dbReference type="InterPro" id="IPR006860">
    <property type="entry name" value="FecR"/>
</dbReference>
<dbReference type="Pfam" id="PF04773">
    <property type="entry name" value="FecR"/>
    <property type="match status" value="1"/>
</dbReference>
<organism evidence="4 5">
    <name type="scientific">Splendidivirga corallicola</name>
    <dbReference type="NCBI Taxonomy" id="3051826"/>
    <lineage>
        <taxon>Bacteria</taxon>
        <taxon>Pseudomonadati</taxon>
        <taxon>Bacteroidota</taxon>
        <taxon>Cytophagia</taxon>
        <taxon>Cytophagales</taxon>
        <taxon>Splendidivirgaceae</taxon>
        <taxon>Splendidivirga</taxon>
    </lineage>
</organism>
<dbReference type="PIRSF" id="PIRSF018266">
    <property type="entry name" value="FecR"/>
    <property type="match status" value="1"/>
</dbReference>
<keyword evidence="1" id="KW-0812">Transmembrane</keyword>
<dbReference type="InterPro" id="IPR032508">
    <property type="entry name" value="FecR_C"/>
</dbReference>
<dbReference type="PANTHER" id="PTHR30273">
    <property type="entry name" value="PERIPLASMIC SIGNAL SENSOR AND SIGMA FACTOR ACTIVATOR FECR-RELATED"/>
    <property type="match status" value="1"/>
</dbReference>
<dbReference type="RefSeq" id="WP_346752221.1">
    <property type="nucleotide sequence ID" value="NZ_JAUJEA010000004.1"/>
</dbReference>
<keyword evidence="1" id="KW-1133">Transmembrane helix</keyword>
<protein>
    <submittedName>
        <fullName evidence="4">DUF4974 domain-containing protein</fullName>
    </submittedName>
</protein>
<sequence length="339" mass="39466">MNYEKYKLADFLADPEFKNWVLYPKQNTQLFWEKWIEGHPEQKDTILSARELILTFQFQKAETVPTHEKDDLLKGILNQKKTTNNKQKGRFRSYYGIAASVLMLLAASFYYFHFIDPDTANTPVLISQIVKENPRGQKTRITLPDGSKVWLNSESRLEYPSEFGEKRTISLKGEAFFEVVKDIEKPFQVLSQGIITTALGTSFNISAFEGHNIEVGLVTGKILVETEEESTDSRVFVSPGEKVIYDISRHGLEVSTYDNLDFIKWTNRIIVFKKATFPEIKEKLERWYDVDIKAHNLNRAMTYTGEFKNESLERILERMAFVEKFSFEINSKEINIFFE</sequence>
<evidence type="ECO:0000313" key="4">
    <source>
        <dbReference type="EMBL" id="MDN5202195.1"/>
    </source>
</evidence>
<evidence type="ECO:0000256" key="1">
    <source>
        <dbReference type="SAM" id="Phobius"/>
    </source>
</evidence>
<dbReference type="Gene3D" id="3.55.50.30">
    <property type="match status" value="1"/>
</dbReference>
<reference evidence="4" key="1">
    <citation type="submission" date="2023-06" db="EMBL/GenBank/DDBJ databases">
        <title>Genomic of Parafulvivirga corallium.</title>
        <authorList>
            <person name="Wang G."/>
        </authorList>
    </citation>
    <scope>NUCLEOTIDE SEQUENCE</scope>
    <source>
        <strain evidence="4">BMA10</strain>
    </source>
</reference>
<feature type="domain" description="FecR protein" evidence="2">
    <location>
        <begin position="136"/>
        <end position="222"/>
    </location>
</feature>
<dbReference type="Proteomes" id="UP001172082">
    <property type="component" value="Unassembled WGS sequence"/>
</dbReference>
<evidence type="ECO:0000259" key="3">
    <source>
        <dbReference type="Pfam" id="PF16344"/>
    </source>
</evidence>
<feature type="transmembrane region" description="Helical" evidence="1">
    <location>
        <begin position="94"/>
        <end position="112"/>
    </location>
</feature>
<dbReference type="PANTHER" id="PTHR30273:SF2">
    <property type="entry name" value="PROTEIN FECR"/>
    <property type="match status" value="1"/>
</dbReference>
<proteinExistence type="predicted"/>
<accession>A0ABT8KN82</accession>
<dbReference type="InterPro" id="IPR012373">
    <property type="entry name" value="Ferrdict_sens_TM"/>
</dbReference>
<feature type="domain" description="Protein FecR C-terminal" evidence="3">
    <location>
        <begin position="270"/>
        <end position="336"/>
    </location>
</feature>
<evidence type="ECO:0000313" key="5">
    <source>
        <dbReference type="Proteomes" id="UP001172082"/>
    </source>
</evidence>
<keyword evidence="1" id="KW-0472">Membrane</keyword>
<comment type="caution">
    <text evidence="4">The sequence shown here is derived from an EMBL/GenBank/DDBJ whole genome shotgun (WGS) entry which is preliminary data.</text>
</comment>